<feature type="region of interest" description="Disordered" evidence="1">
    <location>
        <begin position="1"/>
        <end position="28"/>
    </location>
</feature>
<protein>
    <submittedName>
        <fullName evidence="2">RBAM_024870</fullName>
    </submittedName>
</protein>
<evidence type="ECO:0000313" key="3">
    <source>
        <dbReference type="Proteomes" id="UP000006562"/>
    </source>
</evidence>
<keyword evidence="3" id="KW-1185">Reference proteome</keyword>
<proteinExistence type="predicted"/>
<evidence type="ECO:0000256" key="1">
    <source>
        <dbReference type="SAM" id="MobiDB-lite"/>
    </source>
</evidence>
<accession>A0A9P1JIP9</accession>
<dbReference type="AlphaFoldDB" id="A0A9P1JIP9"/>
<dbReference type="KEGG" id="bao:BAMF_2587"/>
<reference evidence="2 3" key="1">
    <citation type="journal article" date="2011" name="Int. J. Syst. Evol. Microbiol.">
        <title>Relationship of Bacillus amyloliquefaciens clades associated with strains DSM 7T and FZB42T: a proposal for Bacillus amyloliquefaciens subsp. amyloliquefaciens subsp. nov. and Bacillus amyloliquefaciens subsp. plantarum subsp. nov. based on complete genome sequence comparisons.</title>
        <authorList>
            <person name="Borriss R."/>
            <person name="Chen X.H."/>
            <person name="Rueckert C."/>
            <person name="Blom J."/>
            <person name="Becker A."/>
            <person name="Baumgarth B."/>
            <person name="Fan B."/>
            <person name="Pukall R."/>
            <person name="Schumann P."/>
            <person name="Sproer C."/>
            <person name="Junge H."/>
            <person name="Vater J."/>
            <person name="Puhler A."/>
            <person name="Klenk H.P."/>
        </authorList>
    </citation>
    <scope>NUCLEOTIDE SEQUENCE [LARGE SCALE GENOMIC DNA]</scope>
    <source>
        <strain evidence="3">DSM 7</strain>
    </source>
</reference>
<sequence length="55" mass="6142">MRCYHKSNIKRNGGAGMKKTEHDNSSGTKTVYLTVRGYRLKLTPGQMKLISASRA</sequence>
<organism evidence="2 3">
    <name type="scientific">Bacillus amyloliquefaciens (strain ATCC 23350 / DSM 7 / BCRC 11601 / CCUG 28519 / NBRC 15535 / NRRL B-14393 / F)</name>
    <dbReference type="NCBI Taxonomy" id="692420"/>
    <lineage>
        <taxon>Bacteria</taxon>
        <taxon>Bacillati</taxon>
        <taxon>Bacillota</taxon>
        <taxon>Bacilli</taxon>
        <taxon>Bacillales</taxon>
        <taxon>Bacillaceae</taxon>
        <taxon>Bacillus</taxon>
        <taxon>Bacillus amyloliquefaciens group</taxon>
    </lineage>
</organism>
<evidence type="ECO:0000313" key="2">
    <source>
        <dbReference type="EMBL" id="CBI43713.1"/>
    </source>
</evidence>
<dbReference type="Proteomes" id="UP000006562">
    <property type="component" value="Chromosome"/>
</dbReference>
<gene>
    <name evidence="2" type="primary">RBAM_024870</name>
    <name evidence="2" type="ordered locus">BAMF_2587</name>
</gene>
<dbReference type="EMBL" id="FN597644">
    <property type="protein sequence ID" value="CBI43713.1"/>
    <property type="molecule type" value="Genomic_DNA"/>
</dbReference>
<name>A0A9P1JIP9_BACAS</name>
<reference evidence="3" key="2">
    <citation type="journal article" date="2011" name="J. Biotechnol.">
        <title>Genome sequence of B. amyloliquefaciens type strain DSM7(T) reveals differences to plant-associated B. amyloliquefaciens FZB42.</title>
        <authorList>
            <person name="Ruckert C."/>
            <person name="Blom J."/>
            <person name="Chen X."/>
            <person name="Reva O."/>
            <person name="Borriss R."/>
        </authorList>
    </citation>
    <scope>NUCLEOTIDE SEQUENCE [LARGE SCALE GENOMIC DNA]</scope>
    <source>
        <strain evidence="3">DSM 7</strain>
    </source>
</reference>